<feature type="domain" description="NADPH-dependent FMN reductase-like" evidence="1">
    <location>
        <begin position="1"/>
        <end position="135"/>
    </location>
</feature>
<dbReference type="Pfam" id="PF03358">
    <property type="entry name" value="FMN_red"/>
    <property type="match status" value="1"/>
</dbReference>
<dbReference type="AlphaFoldDB" id="A0A7Y9C3Z5"/>
<dbReference type="GO" id="GO:0016491">
    <property type="term" value="F:oxidoreductase activity"/>
    <property type="evidence" value="ECO:0007669"/>
    <property type="project" value="InterPro"/>
</dbReference>
<dbReference type="EMBL" id="JACBJI010000001">
    <property type="protein sequence ID" value="NYA69375.1"/>
    <property type="molecule type" value="Genomic_DNA"/>
</dbReference>
<evidence type="ECO:0000313" key="3">
    <source>
        <dbReference type="Proteomes" id="UP000535020"/>
    </source>
</evidence>
<dbReference type="PANTHER" id="PTHR30543">
    <property type="entry name" value="CHROMATE REDUCTASE"/>
    <property type="match status" value="1"/>
</dbReference>
<gene>
    <name evidence="2" type="ORF">HZF10_00470</name>
</gene>
<dbReference type="Gene3D" id="3.40.50.360">
    <property type="match status" value="1"/>
</dbReference>
<reference evidence="2 3" key="1">
    <citation type="submission" date="2020-07" db="EMBL/GenBank/DDBJ databases">
        <authorList>
            <person name="Sun Q."/>
        </authorList>
    </citation>
    <scope>NUCLEOTIDE SEQUENCE [LARGE SCALE GENOMIC DNA]</scope>
    <source>
        <strain evidence="2 3">MAH-1</strain>
    </source>
</reference>
<keyword evidence="3" id="KW-1185">Reference proteome</keyword>
<comment type="caution">
    <text evidence="2">The sequence shown here is derived from an EMBL/GenBank/DDBJ whole genome shotgun (WGS) entry which is preliminary data.</text>
</comment>
<dbReference type="RefSeq" id="WP_176004195.1">
    <property type="nucleotide sequence ID" value="NZ_JABWMI010000001.1"/>
</dbReference>
<evidence type="ECO:0000259" key="1">
    <source>
        <dbReference type="Pfam" id="PF03358"/>
    </source>
</evidence>
<proteinExistence type="predicted"/>
<dbReference type="PANTHER" id="PTHR30543:SF21">
    <property type="entry name" value="NAD(P)H-DEPENDENT FMN REDUCTASE LOT6"/>
    <property type="match status" value="1"/>
</dbReference>
<organism evidence="2 3">
    <name type="scientific">Flavobacterium agri</name>
    <dbReference type="NCBI Taxonomy" id="2743471"/>
    <lineage>
        <taxon>Bacteria</taxon>
        <taxon>Pseudomonadati</taxon>
        <taxon>Bacteroidota</taxon>
        <taxon>Flavobacteriia</taxon>
        <taxon>Flavobacteriales</taxon>
        <taxon>Flavobacteriaceae</taxon>
        <taxon>Flavobacterium</taxon>
    </lineage>
</organism>
<dbReference type="GO" id="GO:0005829">
    <property type="term" value="C:cytosol"/>
    <property type="evidence" value="ECO:0007669"/>
    <property type="project" value="TreeGrafter"/>
</dbReference>
<dbReference type="Proteomes" id="UP000535020">
    <property type="component" value="Unassembled WGS sequence"/>
</dbReference>
<dbReference type="InterPro" id="IPR029039">
    <property type="entry name" value="Flavoprotein-like_sf"/>
</dbReference>
<dbReference type="SUPFAM" id="SSF52218">
    <property type="entry name" value="Flavoproteins"/>
    <property type="match status" value="1"/>
</dbReference>
<accession>A0A7Y9C3Z5</accession>
<name>A0A7Y9C3Z5_9FLAO</name>
<dbReference type="InterPro" id="IPR005025">
    <property type="entry name" value="FMN_Rdtase-like_dom"/>
</dbReference>
<sequence length="179" mass="20069">MKIFAFSGSNSSTSINMQLVTYAVSLFEEPGTKSYCMKDFEMPLFGVDIEKEIGHHPKAQEFLDMIAAADLLVISLPENNGSYSSAFKNTFDWASRIMKDVFQHKPTLLMATSPGQRGGKSVLELATSNLVRYGMDIREVFSLPLFYENFDIENHKIKNVALDLELREKVAKIKSDVGS</sequence>
<dbReference type="InterPro" id="IPR050712">
    <property type="entry name" value="NAD(P)H-dep_reductase"/>
</dbReference>
<dbReference type="GO" id="GO:0010181">
    <property type="term" value="F:FMN binding"/>
    <property type="evidence" value="ECO:0007669"/>
    <property type="project" value="TreeGrafter"/>
</dbReference>
<evidence type="ECO:0000313" key="2">
    <source>
        <dbReference type="EMBL" id="NYA69375.1"/>
    </source>
</evidence>
<protein>
    <submittedName>
        <fullName evidence="2">NAD(P)H-dependent oxidoreductase</fullName>
    </submittedName>
</protein>